<reference evidence="2" key="1">
    <citation type="journal article" date="2019" name="Int. J. Syst. Evol. Microbiol.">
        <title>The Global Catalogue of Microorganisms (GCM) 10K type strain sequencing project: providing services to taxonomists for standard genome sequencing and annotation.</title>
        <authorList>
            <consortium name="The Broad Institute Genomics Platform"/>
            <consortium name="The Broad Institute Genome Sequencing Center for Infectious Disease"/>
            <person name="Wu L."/>
            <person name="Ma J."/>
        </authorList>
    </citation>
    <scope>NUCLEOTIDE SEQUENCE [LARGE SCALE GENOMIC DNA]</scope>
    <source>
        <strain evidence="2">KCTC 13193</strain>
    </source>
</reference>
<name>A0ABV7A4U1_9BACI</name>
<dbReference type="InterPro" id="IPR017645">
    <property type="entry name" value="Dnd_assoc_1"/>
</dbReference>
<proteinExistence type="predicted"/>
<keyword evidence="2" id="KW-1185">Reference proteome</keyword>
<evidence type="ECO:0000313" key="2">
    <source>
        <dbReference type="Proteomes" id="UP001595387"/>
    </source>
</evidence>
<comment type="caution">
    <text evidence="1">The sequence shown here is derived from an EMBL/GenBank/DDBJ whole genome shotgun (WGS) entry which is preliminary data.</text>
</comment>
<dbReference type="RefSeq" id="WP_390304417.1">
    <property type="nucleotide sequence ID" value="NZ_JBHRRZ010000012.1"/>
</dbReference>
<dbReference type="Proteomes" id="UP001595387">
    <property type="component" value="Unassembled WGS sequence"/>
</dbReference>
<dbReference type="EMBL" id="JBHRRZ010000012">
    <property type="protein sequence ID" value="MFC2947968.1"/>
    <property type="molecule type" value="Genomic_DNA"/>
</dbReference>
<gene>
    <name evidence="1" type="primary">dptG</name>
    <name evidence="1" type="ORF">ACFODW_06380</name>
</gene>
<accession>A0ABV7A4U1</accession>
<dbReference type="NCBIfam" id="TIGR03236">
    <property type="entry name" value="dnd_assoc_1"/>
    <property type="match status" value="1"/>
</dbReference>
<evidence type="ECO:0000313" key="1">
    <source>
        <dbReference type="EMBL" id="MFC2947968.1"/>
    </source>
</evidence>
<organism evidence="1 2">
    <name type="scientific">Virgibacillus sediminis</name>
    <dbReference type="NCBI Taxonomy" id="202260"/>
    <lineage>
        <taxon>Bacteria</taxon>
        <taxon>Bacillati</taxon>
        <taxon>Bacillota</taxon>
        <taxon>Bacilli</taxon>
        <taxon>Bacillales</taxon>
        <taxon>Bacillaceae</taxon>
        <taxon>Virgibacillus</taxon>
    </lineage>
</organism>
<sequence>MSGYFDFEEIDTKLSKKETEQGLSSHDTGNVKHAFPFTSSRLTKVFNEGINEIIGELVRITNNLKEPQFNYEGDFFYSEYPLINNVIENVEFPSGMYHEVLSGFLEDFLFKSSKELKPLHLYLFNYIGINGEKNDKEKYARFIYDLLFYDNDNISSLFSSKDTDNLLTELVISSLPELESRPASKQIKETRYSNTFSVINELFVQDFLFLSRYKDYFINHFFNIIHYYIFQYVLQFLKSAQKFGRDQIWREMDPFHFTFDWETGVGGYREAVNDYQFIKKNAKNLFVHVHTMSHLSHNYKEHNPQQELKSYSQIIKELEKLGPDEKLEEKKTLVNWIRKYSQLALKRDVSEELNAEIEFSELFRTLFTQLQKGMSNDVYEKYGKNIDNLGKGKFLKARGKHGYILSLKQDDFLMLSAVAVGNTKIPLKNFFVELKRRGIVFDQYSKKEAVKLLDQQNYIEKKSDSGDAQYVKPIL</sequence>
<protein>
    <submittedName>
        <fullName evidence="1">DNA phosphorothioation-dependent restriction protein DptG</fullName>
    </submittedName>
</protein>